<evidence type="ECO:0000256" key="5">
    <source>
        <dbReference type="ARBA" id="ARBA00074044"/>
    </source>
</evidence>
<comment type="caution">
    <text evidence="7">The sequence shown here is derived from an EMBL/GenBank/DDBJ whole genome shotgun (WGS) entry which is preliminary data.</text>
</comment>
<gene>
    <name evidence="7" type="ORF">LDX50_07585</name>
    <name evidence="8" type="ORF">LDX50_13555</name>
    <name evidence="9" type="ORF">LDX50_19275</name>
</gene>
<dbReference type="InterPro" id="IPR032781">
    <property type="entry name" value="ABC_tran_Xtn"/>
</dbReference>
<dbReference type="FunFam" id="3.40.50.300:FF:000011">
    <property type="entry name" value="Putative ABC transporter ATP-binding component"/>
    <property type="match status" value="1"/>
</dbReference>
<evidence type="ECO:0000313" key="8">
    <source>
        <dbReference type="EMBL" id="MCA6075904.1"/>
    </source>
</evidence>
<dbReference type="PROSITE" id="PS50893">
    <property type="entry name" value="ABC_TRANSPORTER_2"/>
    <property type="match status" value="2"/>
</dbReference>
<reference evidence="7" key="1">
    <citation type="submission" date="2021-09" db="EMBL/GenBank/DDBJ databases">
        <title>Fulvivirga sp. isolated from coastal sediment.</title>
        <authorList>
            <person name="Yu H."/>
        </authorList>
    </citation>
    <scope>NUCLEOTIDE SEQUENCE</scope>
    <source>
        <strain evidence="7">1062</strain>
    </source>
</reference>
<dbReference type="EMBL" id="JAIXNE010000002">
    <property type="protein sequence ID" value="MCA6074727.1"/>
    <property type="molecule type" value="Genomic_DNA"/>
</dbReference>
<evidence type="ECO:0000256" key="4">
    <source>
        <dbReference type="ARBA" id="ARBA00061551"/>
    </source>
</evidence>
<dbReference type="Pfam" id="PF12848">
    <property type="entry name" value="ABC_tran_Xtn"/>
    <property type="match status" value="1"/>
</dbReference>
<dbReference type="Pfam" id="PF00005">
    <property type="entry name" value="ABC_tran"/>
    <property type="match status" value="2"/>
</dbReference>
<comment type="similarity">
    <text evidence="4">Belongs to the ABC transporter superfamily. ABCF family. YbiT subfamily.</text>
</comment>
<evidence type="ECO:0000313" key="7">
    <source>
        <dbReference type="EMBL" id="MCA6074727.1"/>
    </source>
</evidence>
<dbReference type="PANTHER" id="PTHR42855">
    <property type="entry name" value="ABC TRANSPORTER ATP-BINDING SUBUNIT"/>
    <property type="match status" value="1"/>
</dbReference>
<dbReference type="Gene3D" id="3.40.50.300">
    <property type="entry name" value="P-loop containing nucleotide triphosphate hydrolases"/>
    <property type="match status" value="2"/>
</dbReference>
<dbReference type="SMART" id="SM00382">
    <property type="entry name" value="AAA"/>
    <property type="match status" value="2"/>
</dbReference>
<proteinExistence type="inferred from homology"/>
<dbReference type="RefSeq" id="WP_225697840.1">
    <property type="nucleotide sequence ID" value="NZ_JAIXNE010000002.1"/>
</dbReference>
<keyword evidence="1" id="KW-0677">Repeat</keyword>
<dbReference type="SUPFAM" id="SSF52540">
    <property type="entry name" value="P-loop containing nucleoside triphosphate hydrolases"/>
    <property type="match status" value="2"/>
</dbReference>
<keyword evidence="10" id="KW-1185">Reference proteome</keyword>
<accession>A0A9X1HQ66</accession>
<dbReference type="EMBL" id="JAIXNE010000003">
    <property type="protein sequence ID" value="MCA6075904.1"/>
    <property type="molecule type" value="Genomic_DNA"/>
</dbReference>
<dbReference type="PANTHER" id="PTHR42855:SF2">
    <property type="entry name" value="DRUG RESISTANCE ABC TRANSPORTER,ATP-BINDING PROTEIN"/>
    <property type="match status" value="1"/>
</dbReference>
<keyword evidence="2" id="KW-0547">Nucleotide-binding</keyword>
<organism evidence="7 10">
    <name type="scientific">Fulvivirga sedimenti</name>
    <dbReference type="NCBI Taxonomy" id="2879465"/>
    <lineage>
        <taxon>Bacteria</taxon>
        <taxon>Pseudomonadati</taxon>
        <taxon>Bacteroidota</taxon>
        <taxon>Cytophagia</taxon>
        <taxon>Cytophagales</taxon>
        <taxon>Fulvivirgaceae</taxon>
        <taxon>Fulvivirga</taxon>
    </lineage>
</organism>
<dbReference type="InterPro" id="IPR003593">
    <property type="entry name" value="AAA+_ATPase"/>
</dbReference>
<evidence type="ECO:0000313" key="9">
    <source>
        <dbReference type="EMBL" id="MCA6077032.1"/>
    </source>
</evidence>
<evidence type="ECO:0000259" key="6">
    <source>
        <dbReference type="PROSITE" id="PS50893"/>
    </source>
</evidence>
<evidence type="ECO:0000256" key="1">
    <source>
        <dbReference type="ARBA" id="ARBA00022737"/>
    </source>
</evidence>
<sequence>MIAVNNLSLQFGKRVLFDEVNIKFTQGNCYGVIGANGAGKSTFLKILSGEQDPNRGNVSLEPGKRMAVLRQNHFAYDEFSVINTVMMGHERLWQIIQEKDALYSKPDFSEADGVRASELEGEFAELDGWNAESDAAALLSGLGIDESLHYTDMKELSGHQKVRVLLAQALFGNPDVLILDEPTNDLDIHTVTWLENFLLDFKNTVIVVSHDRHFLDTVCTHIVDIDFKEVRLFTGNYSFWYESSQLALQQRSSANKKAEEKKKELQEFIARFSANASKSKQATSRKKLLDKLNVEEIKPSSRKYPAIIFTQNRTAGDQILQVEGLTKFGEEKPYFKNLDIMVNKGDKIAIISKDSQATSAFYKILAEEIKPDAGSFRFGQTITTAYLPNDNEKYFQSNHNLMDWLRQYADGEEADDVYIRGFLGKMLFSGEEVFKKSTVLSGGEKVRCMISRMMLKGANFLMLDEPTNHLDLESIQAFNNALADFPGTVIFTSHDHTFTQSVANRIIEIGPNGYLDKLMSFDDYINDEAIEEQRKTLYSSSKLEKSLS</sequence>
<keyword evidence="3 7" id="KW-0067">ATP-binding</keyword>
<dbReference type="FunFam" id="3.40.50.300:FF:000070">
    <property type="entry name" value="Putative ABC transporter ATP-binding component"/>
    <property type="match status" value="1"/>
</dbReference>
<feature type="domain" description="ABC transporter" evidence="6">
    <location>
        <begin position="2"/>
        <end position="252"/>
    </location>
</feature>
<protein>
    <recommendedName>
        <fullName evidence="5">Probable ATP-binding protein YbiT</fullName>
    </recommendedName>
</protein>
<dbReference type="GO" id="GO:0016887">
    <property type="term" value="F:ATP hydrolysis activity"/>
    <property type="evidence" value="ECO:0007669"/>
    <property type="project" value="InterPro"/>
</dbReference>
<evidence type="ECO:0000256" key="2">
    <source>
        <dbReference type="ARBA" id="ARBA00022741"/>
    </source>
</evidence>
<name>A0A9X1HQ66_9BACT</name>
<dbReference type="InterPro" id="IPR003439">
    <property type="entry name" value="ABC_transporter-like_ATP-bd"/>
</dbReference>
<evidence type="ECO:0000313" key="10">
    <source>
        <dbReference type="Proteomes" id="UP001139409"/>
    </source>
</evidence>
<dbReference type="InterPro" id="IPR051309">
    <property type="entry name" value="ABCF_ATPase"/>
</dbReference>
<feature type="domain" description="ABC transporter" evidence="6">
    <location>
        <begin position="320"/>
        <end position="537"/>
    </location>
</feature>
<dbReference type="Proteomes" id="UP001139409">
    <property type="component" value="Unassembled WGS sequence"/>
</dbReference>
<dbReference type="AlphaFoldDB" id="A0A9X1HQ66"/>
<dbReference type="GO" id="GO:0005524">
    <property type="term" value="F:ATP binding"/>
    <property type="evidence" value="ECO:0007669"/>
    <property type="project" value="UniProtKB-KW"/>
</dbReference>
<dbReference type="EMBL" id="JAIXNE010000004">
    <property type="protein sequence ID" value="MCA6077032.1"/>
    <property type="molecule type" value="Genomic_DNA"/>
</dbReference>
<dbReference type="CDD" id="cd03221">
    <property type="entry name" value="ABCF_EF-3"/>
    <property type="match status" value="2"/>
</dbReference>
<dbReference type="InterPro" id="IPR027417">
    <property type="entry name" value="P-loop_NTPase"/>
</dbReference>
<evidence type="ECO:0000256" key="3">
    <source>
        <dbReference type="ARBA" id="ARBA00022840"/>
    </source>
</evidence>